<evidence type="ECO:0000313" key="1">
    <source>
        <dbReference type="EMBL" id="CAF0901948.1"/>
    </source>
</evidence>
<evidence type="ECO:0000313" key="4">
    <source>
        <dbReference type="EMBL" id="CAF3958891.1"/>
    </source>
</evidence>
<gene>
    <name evidence="2" type="ORF">GPM918_LOCUS23388</name>
    <name evidence="1" type="ORF">OVA965_LOCUS9669</name>
    <name evidence="4" type="ORF">SRO942_LOCUS23383</name>
    <name evidence="3" type="ORF">TMI583_LOCUS9665</name>
</gene>
<evidence type="ECO:0000313" key="2">
    <source>
        <dbReference type="EMBL" id="CAF1194572.1"/>
    </source>
</evidence>
<reference evidence="2" key="1">
    <citation type="submission" date="2021-02" db="EMBL/GenBank/DDBJ databases">
        <authorList>
            <person name="Nowell W R."/>
        </authorList>
    </citation>
    <scope>NUCLEOTIDE SEQUENCE</scope>
</reference>
<dbReference type="Proteomes" id="UP000681722">
    <property type="component" value="Unassembled WGS sequence"/>
</dbReference>
<dbReference type="EMBL" id="CAJNOQ010008339">
    <property type="protein sequence ID" value="CAF1194572.1"/>
    <property type="molecule type" value="Genomic_DNA"/>
</dbReference>
<dbReference type="Proteomes" id="UP000682733">
    <property type="component" value="Unassembled WGS sequence"/>
</dbReference>
<organism evidence="2 5">
    <name type="scientific">Didymodactylos carnosus</name>
    <dbReference type="NCBI Taxonomy" id="1234261"/>
    <lineage>
        <taxon>Eukaryota</taxon>
        <taxon>Metazoa</taxon>
        <taxon>Spiralia</taxon>
        <taxon>Gnathifera</taxon>
        <taxon>Rotifera</taxon>
        <taxon>Eurotatoria</taxon>
        <taxon>Bdelloidea</taxon>
        <taxon>Philodinida</taxon>
        <taxon>Philodinidae</taxon>
        <taxon>Didymodactylos</taxon>
    </lineage>
</organism>
<accession>A0A814VXE4</accession>
<name>A0A814VXE4_9BILA</name>
<dbReference type="Proteomes" id="UP000663829">
    <property type="component" value="Unassembled WGS sequence"/>
</dbReference>
<dbReference type="EMBL" id="CAJOBA010003458">
    <property type="protein sequence ID" value="CAF3682483.1"/>
    <property type="molecule type" value="Genomic_DNA"/>
</dbReference>
<dbReference type="EMBL" id="CAJOBC010008337">
    <property type="protein sequence ID" value="CAF3958891.1"/>
    <property type="molecule type" value="Genomic_DNA"/>
</dbReference>
<proteinExistence type="predicted"/>
<protein>
    <submittedName>
        <fullName evidence="2">Uncharacterized protein</fullName>
    </submittedName>
</protein>
<sequence length="247" mass="29028">MQLHTAYRLQENGHTLKAAIVYIELLDICKSITDNSIENRRFISNISTNCGVIWYAAIKNKSLLFEVLQKFNTIDEVYHYIIDTLHVTDDYSDNLVGFGELLNFLYNEKHYSEIICDEMLSRKSTLFELNKDDFSNDNIYLYGKYDTQTVDSNVKNLITKYNNNYHILSKPFIYYTFTQCYRLTDDKQTAEIMAKNMNDGIDNFKKNKDSEKELHIDESGVKFHSSVEIPAEFCRTAEFNFTFKYIL</sequence>
<dbReference type="Proteomes" id="UP000677228">
    <property type="component" value="Unassembled WGS sequence"/>
</dbReference>
<dbReference type="AlphaFoldDB" id="A0A814VXE4"/>
<comment type="caution">
    <text evidence="2">The sequence shown here is derived from an EMBL/GenBank/DDBJ whole genome shotgun (WGS) entry which is preliminary data.</text>
</comment>
<keyword evidence="5" id="KW-1185">Reference proteome</keyword>
<evidence type="ECO:0000313" key="3">
    <source>
        <dbReference type="EMBL" id="CAF3682483.1"/>
    </source>
</evidence>
<evidence type="ECO:0000313" key="5">
    <source>
        <dbReference type="Proteomes" id="UP000663829"/>
    </source>
</evidence>
<dbReference type="EMBL" id="CAJNOK010003457">
    <property type="protein sequence ID" value="CAF0901948.1"/>
    <property type="molecule type" value="Genomic_DNA"/>
</dbReference>